<comment type="subcellular location">
    <subcellularLocation>
        <location evidence="1">Membrane</location>
        <topology evidence="1">Multi-pass membrane protein</topology>
    </subcellularLocation>
</comment>
<dbReference type="PANTHER" id="PTHR33514:SF13">
    <property type="entry name" value="PROTEIN ABCI12, CHLOROPLASTIC"/>
    <property type="match status" value="1"/>
</dbReference>
<evidence type="ECO:0000256" key="4">
    <source>
        <dbReference type="ARBA" id="ARBA00022989"/>
    </source>
</evidence>
<dbReference type="HOGENOM" id="CLU_1224031_0_0_5"/>
<dbReference type="STRING" id="1123237.Salmuc_00347"/>
<dbReference type="AlphaFoldDB" id="S9Q530"/>
<evidence type="ECO:0000256" key="1">
    <source>
        <dbReference type="ARBA" id="ARBA00004141"/>
    </source>
</evidence>
<dbReference type="GO" id="GO:0005886">
    <property type="term" value="C:plasma membrane"/>
    <property type="evidence" value="ECO:0007669"/>
    <property type="project" value="TreeGrafter"/>
</dbReference>
<keyword evidence="8" id="KW-1185">Reference proteome</keyword>
<dbReference type="Proteomes" id="UP000015347">
    <property type="component" value="Unassembled WGS sequence"/>
</dbReference>
<feature type="transmembrane region" description="Helical" evidence="6">
    <location>
        <begin position="32"/>
        <end position="51"/>
    </location>
</feature>
<dbReference type="PANTHER" id="PTHR33514">
    <property type="entry name" value="PROTEIN ABCI12, CHLOROPLASTIC"/>
    <property type="match status" value="1"/>
</dbReference>
<keyword evidence="5 6" id="KW-0472">Membrane</keyword>
<dbReference type="CDD" id="cd16914">
    <property type="entry name" value="EcfT"/>
    <property type="match status" value="1"/>
</dbReference>
<comment type="similarity">
    <text evidence="2">Belongs to the CbiQ family.</text>
</comment>
<feature type="transmembrane region" description="Helical" evidence="6">
    <location>
        <begin position="58"/>
        <end position="75"/>
    </location>
</feature>
<proteinExistence type="inferred from homology"/>
<evidence type="ECO:0000313" key="8">
    <source>
        <dbReference type="Proteomes" id="UP000015347"/>
    </source>
</evidence>
<evidence type="ECO:0000256" key="5">
    <source>
        <dbReference type="ARBA" id="ARBA00023136"/>
    </source>
</evidence>
<evidence type="ECO:0000256" key="6">
    <source>
        <dbReference type="SAM" id="Phobius"/>
    </source>
</evidence>
<reference evidence="8" key="1">
    <citation type="journal article" date="2014" name="Stand. Genomic Sci.">
        <title>Genome sequence of the exopolysaccharide-producing Salipiger mucosus type strain (DSM 16094(T)), a moderately halophilic member of the Roseobacter clade.</title>
        <authorList>
            <person name="Riedel T."/>
            <person name="Spring S."/>
            <person name="Fiebig A."/>
            <person name="Petersen J."/>
            <person name="Kyrpides N.C."/>
            <person name="Goker M."/>
            <person name="Klenk H.P."/>
        </authorList>
    </citation>
    <scope>NUCLEOTIDE SEQUENCE [LARGE SCALE GENOMIC DNA]</scope>
    <source>
        <strain evidence="8">DSM 16094</strain>
    </source>
</reference>
<dbReference type="RefSeq" id="WP_020041058.1">
    <property type="nucleotide sequence ID" value="NZ_KE557283.1"/>
</dbReference>
<comment type="caution">
    <text evidence="7">The sequence shown here is derived from an EMBL/GenBank/DDBJ whole genome shotgun (WGS) entry which is preliminary data.</text>
</comment>
<keyword evidence="3 6" id="KW-0812">Transmembrane</keyword>
<feature type="transmembrane region" description="Helical" evidence="6">
    <location>
        <begin position="9"/>
        <end position="26"/>
    </location>
</feature>
<evidence type="ECO:0000313" key="7">
    <source>
        <dbReference type="EMBL" id="EPX76461.1"/>
    </source>
</evidence>
<keyword evidence="4 6" id="KW-1133">Transmembrane helix</keyword>
<organism evidence="7 8">
    <name type="scientific">Salipiger mucosus DSM 16094</name>
    <dbReference type="NCBI Taxonomy" id="1123237"/>
    <lineage>
        <taxon>Bacteria</taxon>
        <taxon>Pseudomonadati</taxon>
        <taxon>Pseudomonadota</taxon>
        <taxon>Alphaproteobacteria</taxon>
        <taxon>Rhodobacterales</taxon>
        <taxon>Roseobacteraceae</taxon>
        <taxon>Salipiger</taxon>
    </lineage>
</organism>
<dbReference type="EMBL" id="APVH01000049">
    <property type="protein sequence ID" value="EPX76461.1"/>
    <property type="molecule type" value="Genomic_DNA"/>
</dbReference>
<dbReference type="InterPro" id="IPR003339">
    <property type="entry name" value="ABC/ECF_trnsptr_transmembrane"/>
</dbReference>
<feature type="transmembrane region" description="Helical" evidence="6">
    <location>
        <begin position="95"/>
        <end position="115"/>
    </location>
</feature>
<protein>
    <submittedName>
        <fullName evidence="7">Transmembrane component of general energizing module of ECF transporter</fullName>
    </submittedName>
</protein>
<accession>S9Q530</accession>
<name>S9Q530_9RHOB</name>
<dbReference type="Pfam" id="PF02361">
    <property type="entry name" value="CbiQ"/>
    <property type="match status" value="1"/>
</dbReference>
<evidence type="ECO:0000256" key="3">
    <source>
        <dbReference type="ARBA" id="ARBA00022692"/>
    </source>
</evidence>
<sequence length="226" mass="24363">MTAIHRANFFLKIGVGLVLSTLAWLIPEWWAGAALSALVLITLWLVGTPGLRGYLRGAALLVLLVMASWLVNLSIQGVPVSEALTTGIKLASRLVTTTAAFFFIMATTSPGAILAACSAARLPPIATLTLSLLFGVIPMLQEDFARIADAQRARGMEIDEVGFLQRLRFALARGVPLLVQAIRMAHAISLTLELGGFDLGRKRTTWREVGLLVDSPSPRHVQENDP</sequence>
<dbReference type="eggNOG" id="COG0619">
    <property type="taxonomic scope" value="Bacteria"/>
</dbReference>
<dbReference type="OrthoDB" id="8075495at2"/>
<gene>
    <name evidence="7" type="ORF">Salmuc_00347</name>
</gene>
<evidence type="ECO:0000256" key="2">
    <source>
        <dbReference type="ARBA" id="ARBA00008564"/>
    </source>
</evidence>